<dbReference type="Gene3D" id="3.40.50.12780">
    <property type="entry name" value="N-terminal domain of ligase-like"/>
    <property type="match status" value="1"/>
</dbReference>
<dbReference type="Pfam" id="PF08242">
    <property type="entry name" value="Methyltransf_12"/>
    <property type="match status" value="1"/>
</dbReference>
<dbReference type="FunFam" id="3.40.47.10:FF:000019">
    <property type="entry name" value="Polyketide synthase type I"/>
    <property type="match status" value="1"/>
</dbReference>
<dbReference type="InterPro" id="IPR020845">
    <property type="entry name" value="AMP-binding_CS"/>
</dbReference>
<dbReference type="CDD" id="cd05930">
    <property type="entry name" value="A_NRPS"/>
    <property type="match status" value="1"/>
</dbReference>
<dbReference type="InterPro" id="IPR001227">
    <property type="entry name" value="Ac_transferase_dom_sf"/>
</dbReference>
<evidence type="ECO:0000256" key="5">
    <source>
        <dbReference type="ARBA" id="ARBA00022679"/>
    </source>
</evidence>
<dbReference type="CDD" id="cd19532">
    <property type="entry name" value="C_PKS-NRPS"/>
    <property type="match status" value="1"/>
</dbReference>
<dbReference type="Gene3D" id="1.10.1200.10">
    <property type="entry name" value="ACP-like"/>
    <property type="match status" value="2"/>
</dbReference>
<dbReference type="PROSITE" id="PS52004">
    <property type="entry name" value="KS3_2"/>
    <property type="match status" value="1"/>
</dbReference>
<dbReference type="InterPro" id="IPR018201">
    <property type="entry name" value="Ketoacyl_synth_AS"/>
</dbReference>
<evidence type="ECO:0000256" key="2">
    <source>
        <dbReference type="ARBA" id="ARBA00022553"/>
    </source>
</evidence>
<feature type="compositionally biased region" description="Low complexity" evidence="11">
    <location>
        <begin position="2520"/>
        <end position="2557"/>
    </location>
</feature>
<keyword evidence="8" id="KW-0511">Multifunctional enzyme</keyword>
<dbReference type="Gene3D" id="3.30.559.10">
    <property type="entry name" value="Chloramphenicol acetyltransferase-like domain"/>
    <property type="match status" value="1"/>
</dbReference>
<dbReference type="NCBIfam" id="TIGR01733">
    <property type="entry name" value="AA-adenyl-dom"/>
    <property type="match status" value="1"/>
</dbReference>
<dbReference type="Pfam" id="PF16197">
    <property type="entry name" value="KAsynt_C_assoc"/>
    <property type="match status" value="1"/>
</dbReference>
<evidence type="ECO:0000259" key="12">
    <source>
        <dbReference type="PROSITE" id="PS50075"/>
    </source>
</evidence>
<evidence type="ECO:0000256" key="10">
    <source>
        <dbReference type="PROSITE-ProRule" id="PRU01363"/>
    </source>
</evidence>
<dbReference type="GO" id="GO:0031177">
    <property type="term" value="F:phosphopantetheine binding"/>
    <property type="evidence" value="ECO:0007669"/>
    <property type="project" value="InterPro"/>
</dbReference>
<dbReference type="SUPFAM" id="SSF53901">
    <property type="entry name" value="Thiolase-like"/>
    <property type="match status" value="1"/>
</dbReference>
<evidence type="ECO:0000256" key="8">
    <source>
        <dbReference type="ARBA" id="ARBA00023268"/>
    </source>
</evidence>
<feature type="domain" description="Ketosynthase family 3 (KS3)" evidence="13">
    <location>
        <begin position="6"/>
        <end position="440"/>
    </location>
</feature>
<dbReference type="Pfam" id="PF07993">
    <property type="entry name" value="NAD_binding_4"/>
    <property type="match status" value="1"/>
</dbReference>
<feature type="region of interest" description="N-terminal hotdog fold" evidence="10">
    <location>
        <begin position="943"/>
        <end position="1080"/>
    </location>
</feature>
<keyword evidence="7" id="KW-0560">Oxidoreductase</keyword>
<dbReference type="InterPro" id="IPR009081">
    <property type="entry name" value="PP-bd_ACP"/>
</dbReference>
<keyword evidence="4" id="KW-0489">Methyltransferase</keyword>
<evidence type="ECO:0000256" key="3">
    <source>
        <dbReference type="ARBA" id="ARBA00022598"/>
    </source>
</evidence>
<sequence length="4008" mass="437912">MVSSRPEPIAVVGSGCRFPGSASSPSALWKLLEKPRDVSKEIPDDRFELKGYYHAKGAHHGTTNVTRAYMLDEDVRVFDATFFNISPNEADAIDPQQRLLMEVVYEALEAGGHPIEGLRGSDTAVYVGTMSVDYNDILIRDIDTTPTYFSTGTSRAILANRISYFFDWHGPSMTIDTACSSSMVALHQSVQSLRNGEARVAIAGGTELLLGPEQFVGESKMNLLSPDGRSRMWDSDANGYARGDGIAAVVLKKLSDAIADGDHIQCLIRETGVNQDGKSTGLTVPSSEAQTALIRQTYARAGLDISNPEDCPQFFEAHGTGTKVGDPREAAAISECFGRQTQSLNGNPLYVGSIKTIIGHTEGTAGLAGVLKACLAIQNGVLPPNLLLNRLNPEVAQYCDNLLVPTTLTIWPALPEGVPRRASVNSFGFGGTNGHAIVESYEPSLHNQLLDNKAAVTPFTPFTFSTATDESLVALLQSYSDFLKSSDSEMINLSDMAWTLQSRRSALPFKVAFAASTVEGLASKIDKKLEQTKSSPPGTSVGVRSSPAKPQLLGVFTGQGAQWATMGAQLIKASAVVREKIDQMDHSLATLPEADRPSWKIADQISAAKGVSRLGEAALSQPLCTAVQVVLVDLLRGAGVTFKAVVGHSSGEIAAAYAADFISAHDAIRIAYYRGVHAKLSKGAKGQKGAMLAVGTSWEDAQELLDLPAFRGRVKIAAQNSPASLTLSGDADGIAHAKRVFDEEKKFARLLLVDTAYHSHHMIPCSQPYVHSLRTCGIQVNYNRDTSCTWYSSVKHGEPMQPTEELGDLYWRDNMVNAVLFADAVKAAAGANPNLAVEVGPHPALKGPAQQNLADVPLTIPYTGVLARSTNDVEAFSDGLGFIWTHLGPGAVDFQTYQRLVSPGNQAPKLCVGLPSYPWNHGRVHWHESRLTKKSMARGAAFHELLGVPSPNNTDLDLRWTNFLKASEIPWLDGHQLQGQTVFPAAGYVAMALEAGKKLAGSRNVKILEVQDLTIGKAIAFDEGATFAAETLVALTGVSPARPNMKTQTADFAVYSCPNTGTMDMELVSSGKVKIVYGTPSFSTLSSQPLDDSNMTEIDSERFYSSLSELGYGYNGPFRTLARTKRRLDQASATATTYGYSDDDDTLIVHPTILDVAFQASFLAQSSPGDEQLWSLHVPTSIKCIRVNPELCASLPTSPTDLPLSAVLHTPESGSISMRSSIDVFSEDGQETLIQVEELVMEPFSPATAADDRPMYSITKYGVSTPNANTIVAENRPSTEEIEIAALCERVAYYYLRKWKSEIADEQWAESGEKHHHSLKEAMDRLLSNVDSGRHPTVKKEWATDDEAQLNTLISRYPKNVDLKLISAVGESMPAVLQGKSTISEVMQQDKMLERLFSEGIGYSQYNDLLARMMQQITHRYPHAKILETCAGNSHATNAILNTIGSTFSSYTYTDISEAYVEQAAESFKERGQKMSFKVFDSEKKPSSQGLDEHSYDVVIASNALHTTSSLQETLENTRRLLKPGGYLLLSGITNNGPIRIQMMLGGLPEWWVGLDNSSRKTSPSRTATWHNALRKAGFSGVDTITPEVDGVAWPFSVIVTQAVDSRIDFLRKPISASSSVQLEELVILGNGTLKTSRIAEEIAELAETMWSRVTILEGLPTDDDEISPMATFVNLVDLDEPIFGNLSEDKMEGLKTLFEFASNIVWVTEGARTDEPYHNASIGFGRSIAAEMPHLSLQFLDLDGVGNNASRIITEAVLRLAAMEEWDTKGTLHQELLWSKEPELYLESGQLMVPRIVSNDEQNARINSLRRTVNKTLDPRTATVYVSQAADSSLILCEEPTPRSHLCDGESSVQIKHSSLNALNIAPDTFLYLGLGENQATGEATIILSETNSSIAVSSTSVSVPDISPAQGPVILAATASELLASSLLSGVSSKCHILVHEPGQDGIFANALAQQAATKDIRITFSSTSDCSLHKSWIHLDPWTSEHAVQKWLPTHLTHFVDLAVDDEAIDASLSIQQCLPSGCRQIHVGDLFRQRSLVLGGIGSVSQLLQDAVRRAQSSPALSKTAPEVIQAGQITNSAVSKYPSSIIDWSQDNALTVQVQPINPSRLFSSDKTYLLVGLSGQLGQSLCEWMSRHGAGYICLTSRRPKWDENWQASMKRAGTTVEFLAMDVTKKQDVQRVVDEVSATYPPIAGVANGAALFHDAPFSEMSLEIMEDVLKPKVDGTRYLDEVFGDTELDFFIVFSSLTSVLGNSGQSNYTAANAYMTGLMSQRRKRGLAGTSLDIGLIYGIGMGERAGDVAREQLIRYGFMPISETDFHQLFAEAIRASSPSSGLNPIVTTGCRTARDDEEEPVQWINNPRLSHKIIIEAQDGGSEGGGGKKSVLPVRDQLAEARTKEEALEILKECFAAKLAMISRLADGQVGHNVPLVELGIDSLVAVEVRGWFLKELKTDMPVLKVLGGGSVADLCQQALEKLPETLVPKIGAAGTGKAKASEVKAAPKGVDPKPKGPTKRPIVSTRPTESSTTTTSSASSSPGRSPGNRSPAPATPLTPLSATPSSLDLAAALAAKQPKPVYAKSELVSFAQSRFWYLMHLMDDQTTFNVTFYCRLMGNLRIGDLERAVRLVTNRHESLRTCFVADEKEADLAWQNVLPNSRIRLEHKKISKMEELQAEYEEMKSIPFDLESGNLMRLILLSLTPTEHYLLFNYHHILMDGVSLQNFLADLEKAYKRQPLGVAPRQIPDFSRSQHEAFENGDFDDEIAYWRSEFPNGQHPVLPLLPMAQVNSRMPMKTFQVNQVECRLGSELMARIRDKSKAHRSTTFHFYLAAFKAMLFRFTDVDDLTIGIADANRNDWDVMGSVGLLLNLLTLRFKRGELDQQFGDSVSEARVKTYDALAHSRVPFDVLLKELNVPRSASYSPFFQAFLDYRQGHQEKMPFGNAQLEFMEIHPGRTAYDMTLDITDSPDSARIQFRTQAGLYDLTAAQLLLDTYVNLLEAFASDTSLQLREPALFSDEDLKRAINAGRGPSLKSSWPGGTLPHRIEQVAAANKDKVALRDGHDRVLTYAAMSDRIEAISEELQKNNVTEGSRVLVFQDATADWPCSMLAIMRVGAVYVPLDLRNPLPRLADVAGSCQPAVILTDNTTIENAPHVNISGAKIVNVDEVGPKPSSCVPNSARADAVAAILYTSGSTGKPKGIVVKHSGLRNEIEGYTTQWGLKAENTLQQSAFTFNHSSDQMYTGLVNGGSVYIVPWSKRGDPIEVTKLIQEQGITYTKATPAEYSLWLDYGRDNLKNASKWRFAFGGGESLTSTLVRDLAALDLPQLRFFNSYGPTEISISSTKMEVAYREPPPEGRIPCGYSLPNYTQYILDEHLKPVPIGMPGELWIGGAGVSLGYLNNKELTDHHFVPDPYVTPEYITSGWTRMYRTGDIAHLQADGAMVFHNRVAGDTQVKIRGLRIELEDIESNIVQAARGALKEAAVTLRDGESSSPFLVAHVVFAPQHDVSDTDAFLQQLLRKLQVPQYMVPVMAIPLERMPLTNHSKVDRKALRAMPLPQRDSSSKDASGEGSEEDQLSETMTQLKRVWEEILNTKRLGLSITPSTSFFTIGGNSLLIVRLQSHIRKVFNVTVRLVDLLDANTLAEMAKQIEESTSVSVIDWEKETALPDLSLPGQVDVHQPIKTTNKVVLFTGAGGFLGKHILAQLIASPDIAKIHCIGLREKPAGTPRKLAVSPSPKIVMHRGDLSEPWLGLSQTEFMEMAGEVDSILHIAAVRSFWDNYHLLRPSNITPTQQLVRMAAPRHIPIHYVSSAGVVPKESIEGAPESVAAHPPASDGSDGYLATRWASEQILERASSILGVPIFIHRFTPPKTSTSKTSEMVTTALEHFAKFVEEMSTMPDWKGVKGHFDMTPAARAAGELAAGILGGKSENETSSVVRFLHHDCEVQIDVNEMMAFLAERVQKGSNDLETMPGLRFLGRTKALGLGYFITSQELYMEGTTEEGKMVVLASRR</sequence>
<dbReference type="Gene3D" id="3.40.47.10">
    <property type="match status" value="1"/>
</dbReference>
<dbReference type="InterPro" id="IPR000873">
    <property type="entry name" value="AMP-dep_synth/lig_dom"/>
</dbReference>
<dbReference type="InterPro" id="IPR042104">
    <property type="entry name" value="PKS_dehydratase_sf"/>
</dbReference>
<dbReference type="InterPro" id="IPR014031">
    <property type="entry name" value="Ketoacyl_synth_C"/>
</dbReference>
<comment type="similarity">
    <text evidence="9">In the C-terminal section; belongs to the NRP synthetase family.</text>
</comment>
<dbReference type="Pfam" id="PF02801">
    <property type="entry name" value="Ketoacyl-synt_C"/>
    <property type="match status" value="1"/>
</dbReference>
<evidence type="ECO:0000256" key="11">
    <source>
        <dbReference type="SAM" id="MobiDB-lite"/>
    </source>
</evidence>
<feature type="region of interest" description="C-terminal hotdog fold" evidence="10">
    <location>
        <begin position="1095"/>
        <end position="1250"/>
    </location>
</feature>
<dbReference type="PROSITE" id="PS00012">
    <property type="entry name" value="PHOSPHOPANTETHEINE"/>
    <property type="match status" value="1"/>
</dbReference>
<dbReference type="InterPro" id="IPR013968">
    <property type="entry name" value="PKS_KR"/>
</dbReference>
<dbReference type="InterPro" id="IPR029063">
    <property type="entry name" value="SAM-dependent_MTases_sf"/>
</dbReference>
<dbReference type="PROSITE" id="PS00606">
    <property type="entry name" value="KS3_1"/>
    <property type="match status" value="1"/>
</dbReference>
<dbReference type="InterPro" id="IPR057326">
    <property type="entry name" value="KR_dom"/>
</dbReference>
<keyword evidence="16" id="KW-1185">Reference proteome</keyword>
<dbReference type="SUPFAM" id="SSF47336">
    <property type="entry name" value="ACP-like"/>
    <property type="match status" value="2"/>
</dbReference>
<keyword evidence="3" id="KW-0436">Ligase</keyword>
<dbReference type="InterPro" id="IPR045851">
    <property type="entry name" value="AMP-bd_C_sf"/>
</dbReference>
<feature type="domain" description="Carrier" evidence="12">
    <location>
        <begin position="3571"/>
        <end position="3650"/>
    </location>
</feature>
<dbReference type="SUPFAM" id="SSF56801">
    <property type="entry name" value="Acetyl-CoA synthetase-like"/>
    <property type="match status" value="1"/>
</dbReference>
<dbReference type="InterPro" id="IPR036291">
    <property type="entry name" value="NAD(P)-bd_dom_sf"/>
</dbReference>
<evidence type="ECO:0000259" key="14">
    <source>
        <dbReference type="PROSITE" id="PS52019"/>
    </source>
</evidence>
<evidence type="ECO:0000313" key="16">
    <source>
        <dbReference type="Proteomes" id="UP001174934"/>
    </source>
</evidence>
<dbReference type="GO" id="GO:0004312">
    <property type="term" value="F:fatty acid synthase activity"/>
    <property type="evidence" value="ECO:0007669"/>
    <property type="project" value="TreeGrafter"/>
</dbReference>
<dbReference type="GO" id="GO:0008168">
    <property type="term" value="F:methyltransferase activity"/>
    <property type="evidence" value="ECO:0007669"/>
    <property type="project" value="UniProtKB-KW"/>
</dbReference>
<dbReference type="PANTHER" id="PTHR43775">
    <property type="entry name" value="FATTY ACID SYNTHASE"/>
    <property type="match status" value="1"/>
</dbReference>
<dbReference type="InterPro" id="IPR006162">
    <property type="entry name" value="Ppantetheine_attach_site"/>
</dbReference>
<dbReference type="SMART" id="SM00826">
    <property type="entry name" value="PKS_DH"/>
    <property type="match status" value="1"/>
</dbReference>
<evidence type="ECO:0000256" key="6">
    <source>
        <dbReference type="ARBA" id="ARBA00022737"/>
    </source>
</evidence>
<dbReference type="Gene3D" id="3.40.50.150">
    <property type="entry name" value="Vaccinia Virus protein VP39"/>
    <property type="match status" value="1"/>
</dbReference>
<feature type="active site" description="Proton donor; for dehydratase activity" evidence="10">
    <location>
        <position position="1155"/>
    </location>
</feature>
<dbReference type="Pfam" id="PF21089">
    <property type="entry name" value="PKS_DH_N"/>
    <property type="match status" value="1"/>
</dbReference>
<feature type="region of interest" description="Disordered" evidence="11">
    <location>
        <begin position="3544"/>
        <end position="3575"/>
    </location>
</feature>
<feature type="active site" description="Proton acceptor; for dehydratase activity" evidence="10">
    <location>
        <position position="975"/>
    </location>
</feature>
<protein>
    <submittedName>
        <fullName evidence="15">Uncharacterized protein</fullName>
    </submittedName>
</protein>
<keyword evidence="6" id="KW-0677">Repeat</keyword>
<dbReference type="PROSITE" id="PS00455">
    <property type="entry name" value="AMP_BINDING"/>
    <property type="match status" value="1"/>
</dbReference>
<keyword evidence="1" id="KW-0596">Phosphopantetheine</keyword>
<dbReference type="InterPro" id="IPR042099">
    <property type="entry name" value="ANL_N_sf"/>
</dbReference>
<feature type="region of interest" description="Disordered" evidence="11">
    <location>
        <begin position="2493"/>
        <end position="2557"/>
    </location>
</feature>
<dbReference type="GO" id="GO:0006633">
    <property type="term" value="P:fatty acid biosynthetic process"/>
    <property type="evidence" value="ECO:0007669"/>
    <property type="project" value="InterPro"/>
</dbReference>
<accession>A0AA39WGC1</accession>
<dbReference type="InterPro" id="IPR020841">
    <property type="entry name" value="PKS_Beta-ketoAc_synthase_dom"/>
</dbReference>
<dbReference type="SUPFAM" id="SSF53335">
    <property type="entry name" value="S-adenosyl-L-methionine-dependent methyltransferases"/>
    <property type="match status" value="1"/>
</dbReference>
<gene>
    <name evidence="15" type="ORF">B0T17DRAFT_562985</name>
</gene>
<dbReference type="Gene3D" id="3.10.129.110">
    <property type="entry name" value="Polyketide synthase dehydratase"/>
    <property type="match status" value="1"/>
</dbReference>
<dbReference type="PROSITE" id="PS50075">
    <property type="entry name" value="CARRIER"/>
    <property type="match status" value="2"/>
</dbReference>
<dbReference type="Pfam" id="PF00698">
    <property type="entry name" value="Acyl_transf_1"/>
    <property type="match status" value="1"/>
</dbReference>
<dbReference type="GO" id="GO:0016491">
    <property type="term" value="F:oxidoreductase activity"/>
    <property type="evidence" value="ECO:0007669"/>
    <property type="project" value="UniProtKB-KW"/>
</dbReference>
<dbReference type="InterPro" id="IPR013120">
    <property type="entry name" value="FAR_NAD-bd"/>
</dbReference>
<dbReference type="Pfam" id="PF00501">
    <property type="entry name" value="AMP-binding"/>
    <property type="match status" value="1"/>
</dbReference>
<dbReference type="InterPro" id="IPR020807">
    <property type="entry name" value="PKS_DH"/>
</dbReference>
<dbReference type="GO" id="GO:0009403">
    <property type="term" value="P:toxin biosynthetic process"/>
    <property type="evidence" value="ECO:0007669"/>
    <property type="project" value="UniProtKB-ARBA"/>
</dbReference>
<name>A0AA39WGC1_9PEZI</name>
<dbReference type="InterPro" id="IPR023213">
    <property type="entry name" value="CAT-like_dom_sf"/>
</dbReference>
<dbReference type="Pfam" id="PF00550">
    <property type="entry name" value="PP-binding"/>
    <property type="match status" value="2"/>
</dbReference>
<keyword evidence="5" id="KW-0808">Transferase</keyword>
<dbReference type="InterPro" id="IPR016039">
    <property type="entry name" value="Thiolase-like"/>
</dbReference>
<dbReference type="GO" id="GO:0016874">
    <property type="term" value="F:ligase activity"/>
    <property type="evidence" value="ECO:0007669"/>
    <property type="project" value="UniProtKB-KW"/>
</dbReference>
<evidence type="ECO:0000256" key="1">
    <source>
        <dbReference type="ARBA" id="ARBA00022450"/>
    </source>
</evidence>
<dbReference type="Proteomes" id="UP001174934">
    <property type="component" value="Unassembled WGS sequence"/>
</dbReference>
<evidence type="ECO:0000313" key="15">
    <source>
        <dbReference type="EMBL" id="KAK0614866.1"/>
    </source>
</evidence>
<organism evidence="15 16">
    <name type="scientific">Bombardia bombarda</name>
    <dbReference type="NCBI Taxonomy" id="252184"/>
    <lineage>
        <taxon>Eukaryota</taxon>
        <taxon>Fungi</taxon>
        <taxon>Dikarya</taxon>
        <taxon>Ascomycota</taxon>
        <taxon>Pezizomycotina</taxon>
        <taxon>Sordariomycetes</taxon>
        <taxon>Sordariomycetidae</taxon>
        <taxon>Sordariales</taxon>
        <taxon>Lasiosphaeriaceae</taxon>
        <taxon>Bombardia</taxon>
    </lineage>
</organism>
<dbReference type="PROSITE" id="PS52019">
    <property type="entry name" value="PKS_MFAS_DH"/>
    <property type="match status" value="1"/>
</dbReference>
<evidence type="ECO:0000256" key="9">
    <source>
        <dbReference type="ARBA" id="ARBA00029443"/>
    </source>
</evidence>
<dbReference type="SMART" id="SM00827">
    <property type="entry name" value="PKS_AT"/>
    <property type="match status" value="1"/>
</dbReference>
<dbReference type="InterPro" id="IPR049900">
    <property type="entry name" value="PKS_mFAS_DH"/>
</dbReference>
<dbReference type="InterPro" id="IPR001242">
    <property type="entry name" value="Condensation_dom"/>
</dbReference>
<dbReference type="InterPro" id="IPR013217">
    <property type="entry name" value="Methyltransf_12"/>
</dbReference>
<dbReference type="Pfam" id="PF00109">
    <property type="entry name" value="ketoacyl-synt"/>
    <property type="match status" value="1"/>
</dbReference>
<dbReference type="GO" id="GO:0004315">
    <property type="term" value="F:3-oxoacyl-[acyl-carrier-protein] synthase activity"/>
    <property type="evidence" value="ECO:0007669"/>
    <property type="project" value="InterPro"/>
</dbReference>
<evidence type="ECO:0000256" key="7">
    <source>
        <dbReference type="ARBA" id="ARBA00023002"/>
    </source>
</evidence>
<reference evidence="15" key="1">
    <citation type="submission" date="2023-06" db="EMBL/GenBank/DDBJ databases">
        <title>Genome-scale phylogeny and comparative genomics of the fungal order Sordariales.</title>
        <authorList>
            <consortium name="Lawrence Berkeley National Laboratory"/>
            <person name="Hensen N."/>
            <person name="Bonometti L."/>
            <person name="Westerberg I."/>
            <person name="Brannstrom I.O."/>
            <person name="Guillou S."/>
            <person name="Cros-Aarteil S."/>
            <person name="Calhoun S."/>
            <person name="Haridas S."/>
            <person name="Kuo A."/>
            <person name="Mondo S."/>
            <person name="Pangilinan J."/>
            <person name="Riley R."/>
            <person name="LaButti K."/>
            <person name="Andreopoulos B."/>
            <person name="Lipzen A."/>
            <person name="Chen C."/>
            <person name="Yanf M."/>
            <person name="Daum C."/>
            <person name="Ng V."/>
            <person name="Clum A."/>
            <person name="Steindorff A."/>
            <person name="Ohm R."/>
            <person name="Martin F."/>
            <person name="Silar P."/>
            <person name="Natvig D."/>
            <person name="Lalanne C."/>
            <person name="Gautier V."/>
            <person name="Ament-velasquez S.L."/>
            <person name="Kruys A."/>
            <person name="Hutchinson M.I."/>
            <person name="Powell A.J."/>
            <person name="Barry K."/>
            <person name="Miller A.N."/>
            <person name="Grigoriev I.V."/>
            <person name="Debuchy R."/>
            <person name="Gladieux P."/>
            <person name="Thoren M.H."/>
            <person name="Johannesson H."/>
        </authorList>
    </citation>
    <scope>NUCLEOTIDE SEQUENCE</scope>
    <source>
        <strain evidence="15">SMH3391-2</strain>
    </source>
</reference>
<feature type="domain" description="Carrier" evidence="12">
    <location>
        <begin position="2400"/>
        <end position="2478"/>
    </location>
</feature>
<dbReference type="InterPro" id="IPR049551">
    <property type="entry name" value="PKS_DH_C"/>
</dbReference>
<dbReference type="InterPro" id="IPR020806">
    <property type="entry name" value="PKS_PP-bd"/>
</dbReference>
<keyword evidence="2" id="KW-0597">Phosphoprotein</keyword>
<dbReference type="InterPro" id="IPR010071">
    <property type="entry name" value="AA_adenyl_dom"/>
</dbReference>
<dbReference type="Pfam" id="PF00668">
    <property type="entry name" value="Condensation"/>
    <property type="match status" value="1"/>
</dbReference>
<comment type="caution">
    <text evidence="15">The sequence shown here is derived from an EMBL/GenBank/DDBJ whole genome shotgun (WGS) entry which is preliminary data.</text>
</comment>
<dbReference type="InterPro" id="IPR014043">
    <property type="entry name" value="Acyl_transferase_dom"/>
</dbReference>
<feature type="domain" description="PKS/mFAS DH" evidence="14">
    <location>
        <begin position="943"/>
        <end position="1250"/>
    </location>
</feature>
<dbReference type="CDD" id="cd02440">
    <property type="entry name" value="AdoMet_MTases"/>
    <property type="match status" value="1"/>
</dbReference>
<dbReference type="SUPFAM" id="SSF55048">
    <property type="entry name" value="Probable ACP-binding domain of malonyl-CoA ACP transacylase"/>
    <property type="match status" value="1"/>
</dbReference>
<dbReference type="InterPro" id="IPR016035">
    <property type="entry name" value="Acyl_Trfase/lysoPLipase"/>
</dbReference>
<proteinExistence type="inferred from homology"/>
<dbReference type="PANTHER" id="PTHR43775:SF20">
    <property type="entry name" value="HYBRID PKS-NRPS SYNTHETASE APDA"/>
    <property type="match status" value="1"/>
</dbReference>
<dbReference type="Pfam" id="PF08659">
    <property type="entry name" value="KR"/>
    <property type="match status" value="1"/>
</dbReference>
<evidence type="ECO:0000256" key="4">
    <source>
        <dbReference type="ARBA" id="ARBA00022603"/>
    </source>
</evidence>
<dbReference type="InterPro" id="IPR016036">
    <property type="entry name" value="Malonyl_transacylase_ACP-bd"/>
</dbReference>
<dbReference type="InterPro" id="IPR036736">
    <property type="entry name" value="ACP-like_sf"/>
</dbReference>
<dbReference type="SUPFAM" id="SSF52777">
    <property type="entry name" value="CoA-dependent acyltransferases"/>
    <property type="match status" value="2"/>
</dbReference>
<evidence type="ECO:0000259" key="13">
    <source>
        <dbReference type="PROSITE" id="PS52004"/>
    </source>
</evidence>
<dbReference type="Pfam" id="PF14765">
    <property type="entry name" value="PS-DH"/>
    <property type="match status" value="1"/>
</dbReference>
<dbReference type="SUPFAM" id="SSF52151">
    <property type="entry name" value="FabD/lysophospholipase-like"/>
    <property type="match status" value="1"/>
</dbReference>
<dbReference type="InterPro" id="IPR014030">
    <property type="entry name" value="Ketoacyl_synth_N"/>
</dbReference>
<dbReference type="InterPro" id="IPR049552">
    <property type="entry name" value="PKS_DH_N"/>
</dbReference>
<dbReference type="Gene3D" id="3.40.50.720">
    <property type="entry name" value="NAD(P)-binding Rossmann-like Domain"/>
    <property type="match status" value="3"/>
</dbReference>
<dbReference type="SMART" id="SM00823">
    <property type="entry name" value="PKS_PP"/>
    <property type="match status" value="2"/>
</dbReference>
<dbReference type="InterPro" id="IPR050091">
    <property type="entry name" value="PKS_NRPS_Biosynth_Enz"/>
</dbReference>
<dbReference type="EMBL" id="JAULSR010000007">
    <property type="protein sequence ID" value="KAK0614866.1"/>
    <property type="molecule type" value="Genomic_DNA"/>
</dbReference>
<dbReference type="GO" id="GO:0032259">
    <property type="term" value="P:methylation"/>
    <property type="evidence" value="ECO:0007669"/>
    <property type="project" value="UniProtKB-KW"/>
</dbReference>
<dbReference type="Gene3D" id="3.40.366.10">
    <property type="entry name" value="Malonyl-Coenzyme A Acyl Carrier Protein, domain 2"/>
    <property type="match status" value="1"/>
</dbReference>
<dbReference type="SMART" id="SM00822">
    <property type="entry name" value="PKS_KR"/>
    <property type="match status" value="1"/>
</dbReference>
<dbReference type="SUPFAM" id="SSF51735">
    <property type="entry name" value="NAD(P)-binding Rossmann-fold domains"/>
    <property type="match status" value="3"/>
</dbReference>
<dbReference type="SMART" id="SM00825">
    <property type="entry name" value="PKS_KS"/>
    <property type="match status" value="1"/>
</dbReference>
<dbReference type="InterPro" id="IPR032821">
    <property type="entry name" value="PKS_assoc"/>
</dbReference>
<dbReference type="CDD" id="cd00833">
    <property type="entry name" value="PKS"/>
    <property type="match status" value="1"/>
</dbReference>
<dbReference type="Gene3D" id="3.30.300.30">
    <property type="match status" value="1"/>
</dbReference>
<dbReference type="Gene3D" id="3.30.559.30">
    <property type="entry name" value="Nonribosomal peptide synthetase, condensation domain"/>
    <property type="match status" value="1"/>
</dbReference>